<comment type="caution">
    <text evidence="3">The sequence shown here is derived from an EMBL/GenBank/DDBJ whole genome shotgun (WGS) entry which is preliminary data.</text>
</comment>
<evidence type="ECO:0000256" key="1">
    <source>
        <dbReference type="SAM" id="MobiDB-lite"/>
    </source>
</evidence>
<feature type="region of interest" description="Disordered" evidence="1">
    <location>
        <begin position="1"/>
        <end position="60"/>
    </location>
</feature>
<dbReference type="Proteomes" id="UP001237448">
    <property type="component" value="Unassembled WGS sequence"/>
</dbReference>
<evidence type="ECO:0008006" key="5">
    <source>
        <dbReference type="Google" id="ProtNLM"/>
    </source>
</evidence>
<evidence type="ECO:0000313" key="4">
    <source>
        <dbReference type="Proteomes" id="UP001237448"/>
    </source>
</evidence>
<sequence>MAAPGEAAAPAPKQAPSVLAGESPAPEKPGVGPVPGQDPQVERKARRQRLSALSRSGYRPGTRRRLASCSLMLLLVLLTVAGGLYWRLSRGPVTVPFLTQMVRNAIIAKLPPGYSLRLDEVSLGRENGLLTASLTDLTVSNAEGTVAWAPRVVVGLDSSSLLFGSVSARSIVVEGAAATVNVSPDGRLSLNPGIRPVAAPGDAALSPLSALNALDALLASAGTIDKVELRDATLAVHDLALGHEVTHRDIDLTVHRTAAGGVSVSLAAMGGTVNATVAGSGDEPRMIDIHASNIALRELATTFAPGAEQPTLDASFDVLARARIEPDGSLALAEADVTSNGGSWDVDPEVKPFTFDKGRISLHWDRTTGTIKLDRAVLTAGEGRADFSGTVVPPSAASQGRWTFDFAAPDVLFSARQVDLPPLKLDTIALQGNYDPVTNKLDLDRGEIRGTTASLDFTGIMTFGGRTPAIGMEVSTKGMSAVALARIWPVFCLPKAKAWVEEHIKGGNVDGGRLSLDIPRDALVAVNGKTPPLPDDSVHGEMAFSDATIQVVDTLPPLSQAKATATFGGRHLDIALAGAKVRTDNDGTLAIADGTYSVPNFVPPPPQQYVQFTVRGPLRTVAELMTHPPLSKAIKGLDINPDGVSGSADLKVKLDLPLVDHPKDADVHYSITGGVSQTAIDNISGGRVESGAMKLVIEPGLLLLTGKGVFNGLPANIDLRKAADQDLQLVLGVTLDDALRKKKGLEFGDMLTGPVSADIRPTMKGKNTSYDVDLDLTAARIKELLPGWQKPAGKPAKASFTWYPSANGAAVENLTLDSGFVSLRGDVALSADNKLRKASMSSIRLSPGDDVQGVFEPMANGWKASLRGQQFDARPLLALMQKRSKASGPPTSLAADIEVSRVLGFNDEALDNFDLTLETKGSTIRKLDLRGTSGNGELTASLVPGGAGGHIVAESTDAGAFMRFLDYYTHLRGGTLNATVTPTIDNMRGELALRSFAVENEPALGQYRTTLKNSGKASGDTPQVEEGDSAKFTKLHLLFTKTATRIGILDSVVWGPDVGVSLSGDIDYGADRVNLTGTFVPAYALNNIFSQIPVLGEILGGGQYGGLFAINFKVAGRIAAPVLTVNPLSAIAPGFLRKIFEFQKEKE</sequence>
<keyword evidence="2" id="KW-1133">Transmembrane helix</keyword>
<accession>A0ABU0FLQ0</accession>
<proteinExistence type="predicted"/>
<keyword evidence="2" id="KW-0472">Membrane</keyword>
<name>A0ABU0FLQ0_9HYPH</name>
<evidence type="ECO:0000256" key="2">
    <source>
        <dbReference type="SAM" id="Phobius"/>
    </source>
</evidence>
<dbReference type="EMBL" id="JAUSVK010000001">
    <property type="protein sequence ID" value="MDQ0395054.1"/>
    <property type="molecule type" value="Genomic_DNA"/>
</dbReference>
<evidence type="ECO:0000313" key="3">
    <source>
        <dbReference type="EMBL" id="MDQ0395054.1"/>
    </source>
</evidence>
<keyword evidence="4" id="KW-1185">Reference proteome</keyword>
<feature type="compositionally biased region" description="Low complexity" evidence="1">
    <location>
        <begin position="29"/>
        <end position="39"/>
    </location>
</feature>
<dbReference type="RefSeq" id="WP_307433259.1">
    <property type="nucleotide sequence ID" value="NZ_JAUSVK010000001.1"/>
</dbReference>
<keyword evidence="2" id="KW-0812">Transmembrane</keyword>
<feature type="transmembrane region" description="Helical" evidence="2">
    <location>
        <begin position="66"/>
        <end position="86"/>
    </location>
</feature>
<reference evidence="3 4" key="1">
    <citation type="submission" date="2023-07" db="EMBL/GenBank/DDBJ databases">
        <title>Genomic Encyclopedia of Type Strains, Phase IV (KMG-IV): sequencing the most valuable type-strain genomes for metagenomic binning, comparative biology and taxonomic classification.</title>
        <authorList>
            <person name="Goeker M."/>
        </authorList>
    </citation>
    <scope>NUCLEOTIDE SEQUENCE [LARGE SCALE GENOMIC DNA]</scope>
    <source>
        <strain evidence="3 4">DSM 5896</strain>
    </source>
</reference>
<gene>
    <name evidence="3" type="ORF">J3R73_004846</name>
</gene>
<organism evidence="3 4">
    <name type="scientific">Labrys monachus</name>
    <dbReference type="NCBI Taxonomy" id="217067"/>
    <lineage>
        <taxon>Bacteria</taxon>
        <taxon>Pseudomonadati</taxon>
        <taxon>Pseudomonadota</taxon>
        <taxon>Alphaproteobacteria</taxon>
        <taxon>Hyphomicrobiales</taxon>
        <taxon>Xanthobacteraceae</taxon>
        <taxon>Labrys</taxon>
    </lineage>
</organism>
<feature type="compositionally biased region" description="Low complexity" evidence="1">
    <location>
        <begin position="1"/>
        <end position="16"/>
    </location>
</feature>
<protein>
    <recommendedName>
        <fullName evidence="5">DUF3971 domain-containing protein</fullName>
    </recommendedName>
</protein>